<name>A0A9R1C7S6_9BACT</name>
<dbReference type="GO" id="GO:0016682">
    <property type="term" value="F:oxidoreductase activity, acting on diphenols and related substances as donors, oxygen as acceptor"/>
    <property type="evidence" value="ECO:0007669"/>
    <property type="project" value="TreeGrafter"/>
</dbReference>
<organism evidence="14 15">
    <name type="scientific">Prevotella lacticifex</name>
    <dbReference type="NCBI Taxonomy" id="2854755"/>
    <lineage>
        <taxon>Bacteria</taxon>
        <taxon>Pseudomonadati</taxon>
        <taxon>Bacteroidota</taxon>
        <taxon>Bacteroidia</taxon>
        <taxon>Bacteroidales</taxon>
        <taxon>Prevotellaceae</taxon>
        <taxon>Prevotella</taxon>
    </lineage>
</organism>
<proteinExistence type="inferred from homology"/>
<keyword evidence="8 13" id="KW-0479">Metal-binding</keyword>
<keyword evidence="11 13" id="KW-0408">Iron</keyword>
<dbReference type="AlphaFoldDB" id="A0A9R1C7S6"/>
<evidence type="ECO:0000256" key="12">
    <source>
        <dbReference type="ARBA" id="ARBA00023136"/>
    </source>
</evidence>
<evidence type="ECO:0000256" key="6">
    <source>
        <dbReference type="ARBA" id="ARBA00022617"/>
    </source>
</evidence>
<reference evidence="14" key="1">
    <citation type="journal article" date="2022" name="Int. J. Syst. Evol. Microbiol.">
        <title>Prevotella lacticifex sp. nov., isolated from the rumen of cows.</title>
        <authorList>
            <person name="Shinkai T."/>
            <person name="Ikeyama N."/>
            <person name="Kumagai M."/>
            <person name="Ohmori H."/>
            <person name="Sakamoto M."/>
            <person name="Ohkuma M."/>
            <person name="Mitsumori M."/>
        </authorList>
    </citation>
    <scope>NUCLEOTIDE SEQUENCE</scope>
    <source>
        <strain evidence="14">R5076</strain>
    </source>
</reference>
<keyword evidence="5" id="KW-0997">Cell inner membrane</keyword>
<comment type="similarity">
    <text evidence="2 13">Belongs to the cytochrome ubiquinol oxidase subunit 1 family.</text>
</comment>
<evidence type="ECO:0000256" key="7">
    <source>
        <dbReference type="ARBA" id="ARBA00022692"/>
    </source>
</evidence>
<evidence type="ECO:0000256" key="11">
    <source>
        <dbReference type="ARBA" id="ARBA00023004"/>
    </source>
</evidence>
<dbReference type="PANTHER" id="PTHR30365">
    <property type="entry name" value="CYTOCHROME D UBIQUINOL OXIDASE"/>
    <property type="match status" value="1"/>
</dbReference>
<evidence type="ECO:0000256" key="5">
    <source>
        <dbReference type="ARBA" id="ARBA00022519"/>
    </source>
</evidence>
<accession>A0A9R1C7S6</accession>
<feature type="transmembrane region" description="Helical" evidence="13">
    <location>
        <begin position="62"/>
        <end position="81"/>
    </location>
</feature>
<keyword evidence="15" id="KW-1185">Reference proteome</keyword>
<evidence type="ECO:0000256" key="8">
    <source>
        <dbReference type="ARBA" id="ARBA00022723"/>
    </source>
</evidence>
<dbReference type="GO" id="GO:0009055">
    <property type="term" value="F:electron transfer activity"/>
    <property type="evidence" value="ECO:0007669"/>
    <property type="project" value="UniProtKB-UniRule"/>
</dbReference>
<keyword evidence="3 13" id="KW-0813">Transport</keyword>
<keyword evidence="12 13" id="KW-0472">Membrane</keyword>
<dbReference type="PIRSF" id="PIRSF006446">
    <property type="entry name" value="Cyt_quinol_oxidase_1"/>
    <property type="match status" value="1"/>
</dbReference>
<evidence type="ECO:0000256" key="13">
    <source>
        <dbReference type="PIRNR" id="PIRNR006446"/>
    </source>
</evidence>
<keyword evidence="6 13" id="KW-0349">Heme</keyword>
<feature type="transmembrane region" description="Helical" evidence="13">
    <location>
        <begin position="192"/>
        <end position="216"/>
    </location>
</feature>
<feature type="transmembrane region" description="Helical" evidence="13">
    <location>
        <begin position="25"/>
        <end position="50"/>
    </location>
</feature>
<sequence length="520" mass="58141">MNHLLLEIAPSVVDWSRAQFALTAAYHWLFVPLTLGLAVIMGIAETIYYRTGQLSWRDTARFWEKLFGINFAIGVATGIILEFEFGTNWSNYSWFVGDIFGAPLAIEGIVAFFMESTFVAVMFFGWKKVSRGFHLASTWLTGLGATISAWWILVANAWMQYPIGQQFNPDTMRFEMSSFADVALSPFAVDKFLHTVTSSWLIGAVFCVAVSCWYLLKGRETVMARRSIKIGASVGLFAALAAFATGDNSAYMVARTQPMKLAAMEALYNGGKSQSLTLFAAVNPFAQPDYASQKEPACRIAFPNLLSVLATHDLNGYVPGINDIINGYTDNEGQRQPSLAEKVDMGKKAIDAVALYRTMGNKSEKTRRTVADNVKYFGYGYVKDASRTVPPIGITFWLFRTMVGLGTFFMLFFAVVLFVVFRKDISERKFRWLHILALIAIPLAWICSESGWMVAEIGRQPWTIQDMLPTWVAVSDLQPRSIMITFFLFLALFTTLLAVEISILCKQIKKGPEHSNNDTL</sequence>
<feature type="transmembrane region" description="Helical" evidence="13">
    <location>
        <begin position="101"/>
        <end position="126"/>
    </location>
</feature>
<evidence type="ECO:0000313" key="14">
    <source>
        <dbReference type="EMBL" id="GJG57587.1"/>
    </source>
</evidence>
<gene>
    <name evidence="14" type="ORF">PRLR5076_04380</name>
</gene>
<dbReference type="GO" id="GO:0005886">
    <property type="term" value="C:plasma membrane"/>
    <property type="evidence" value="ECO:0007669"/>
    <property type="project" value="UniProtKB-SubCell"/>
</dbReference>
<dbReference type="GO" id="GO:0019646">
    <property type="term" value="P:aerobic electron transport chain"/>
    <property type="evidence" value="ECO:0007669"/>
    <property type="project" value="InterPro"/>
</dbReference>
<feature type="transmembrane region" description="Helical" evidence="13">
    <location>
        <begin position="397"/>
        <end position="421"/>
    </location>
</feature>
<dbReference type="PANTHER" id="PTHR30365:SF0">
    <property type="entry name" value="CYTOCHROME BD-I UBIQUINOL OXIDASE SUBUNIT 1"/>
    <property type="match status" value="1"/>
</dbReference>
<evidence type="ECO:0000256" key="9">
    <source>
        <dbReference type="ARBA" id="ARBA00022982"/>
    </source>
</evidence>
<dbReference type="Pfam" id="PF01654">
    <property type="entry name" value="Cyt_bd_oxida_I"/>
    <property type="match status" value="1"/>
</dbReference>
<keyword evidence="4 13" id="KW-1003">Cell membrane</keyword>
<dbReference type="GO" id="GO:0046872">
    <property type="term" value="F:metal ion binding"/>
    <property type="evidence" value="ECO:0007669"/>
    <property type="project" value="UniProtKB-UniRule"/>
</dbReference>
<evidence type="ECO:0000256" key="1">
    <source>
        <dbReference type="ARBA" id="ARBA00004429"/>
    </source>
</evidence>
<feature type="transmembrane region" description="Helical" evidence="13">
    <location>
        <begin position="433"/>
        <end position="455"/>
    </location>
</feature>
<dbReference type="GeneID" id="72468491"/>
<dbReference type="Proteomes" id="UP000825483">
    <property type="component" value="Unassembled WGS sequence"/>
</dbReference>
<protein>
    <submittedName>
        <fullName evidence="14">Cytochrome d ubiquinol oxidase subunit I</fullName>
    </submittedName>
</protein>
<evidence type="ECO:0000256" key="3">
    <source>
        <dbReference type="ARBA" id="ARBA00022448"/>
    </source>
</evidence>
<comment type="subcellular location">
    <subcellularLocation>
        <location evidence="1">Cell inner membrane</location>
        <topology evidence="1">Multi-pass membrane protein</topology>
    </subcellularLocation>
</comment>
<keyword evidence="7 13" id="KW-0812">Transmembrane</keyword>
<keyword evidence="9 13" id="KW-0249">Electron transport</keyword>
<dbReference type="GO" id="GO:0020037">
    <property type="term" value="F:heme binding"/>
    <property type="evidence" value="ECO:0007669"/>
    <property type="project" value="TreeGrafter"/>
</dbReference>
<keyword evidence="10 13" id="KW-1133">Transmembrane helix</keyword>
<dbReference type="EMBL" id="BPUB01000001">
    <property type="protein sequence ID" value="GJG57587.1"/>
    <property type="molecule type" value="Genomic_DNA"/>
</dbReference>
<feature type="transmembrane region" description="Helical" evidence="13">
    <location>
        <begin position="138"/>
        <end position="159"/>
    </location>
</feature>
<evidence type="ECO:0000256" key="4">
    <source>
        <dbReference type="ARBA" id="ARBA00022475"/>
    </source>
</evidence>
<evidence type="ECO:0000256" key="10">
    <source>
        <dbReference type="ARBA" id="ARBA00022989"/>
    </source>
</evidence>
<feature type="transmembrane region" description="Helical" evidence="13">
    <location>
        <begin position="228"/>
        <end position="246"/>
    </location>
</feature>
<evidence type="ECO:0000256" key="2">
    <source>
        <dbReference type="ARBA" id="ARBA00009819"/>
    </source>
</evidence>
<dbReference type="InterPro" id="IPR002585">
    <property type="entry name" value="Cyt-d_ubiquinol_oxidase_su_1"/>
</dbReference>
<comment type="caution">
    <text evidence="14">The sequence shown here is derived from an EMBL/GenBank/DDBJ whole genome shotgun (WGS) entry which is preliminary data.</text>
</comment>
<evidence type="ECO:0000313" key="15">
    <source>
        <dbReference type="Proteomes" id="UP000825483"/>
    </source>
</evidence>
<dbReference type="GO" id="GO:0070069">
    <property type="term" value="C:cytochrome complex"/>
    <property type="evidence" value="ECO:0007669"/>
    <property type="project" value="UniProtKB-UniRule"/>
</dbReference>
<feature type="transmembrane region" description="Helical" evidence="13">
    <location>
        <begin position="482"/>
        <end position="505"/>
    </location>
</feature>
<dbReference type="RefSeq" id="WP_223929490.1">
    <property type="nucleotide sequence ID" value="NZ_BPTU01000003.1"/>
</dbReference>